<evidence type="ECO:0008006" key="4">
    <source>
        <dbReference type="Google" id="ProtNLM"/>
    </source>
</evidence>
<reference evidence="3" key="1">
    <citation type="submission" date="2019-07" db="EMBL/GenBank/DDBJ databases">
        <title>De Novo Assembly of kiwifruit Actinidia rufa.</title>
        <authorList>
            <person name="Sugita-Konishi S."/>
            <person name="Sato K."/>
            <person name="Mori E."/>
            <person name="Abe Y."/>
            <person name="Kisaki G."/>
            <person name="Hamano K."/>
            <person name="Suezawa K."/>
            <person name="Otani M."/>
            <person name="Fukuda T."/>
            <person name="Manabe T."/>
            <person name="Gomi K."/>
            <person name="Tabuchi M."/>
            <person name="Akimitsu K."/>
            <person name="Kataoka I."/>
        </authorList>
    </citation>
    <scope>NUCLEOTIDE SEQUENCE [LARGE SCALE GENOMIC DNA]</scope>
    <source>
        <strain evidence="3">cv. Fuchu</strain>
    </source>
</reference>
<feature type="transmembrane region" description="Helical" evidence="1">
    <location>
        <begin position="21"/>
        <end position="40"/>
    </location>
</feature>
<evidence type="ECO:0000313" key="3">
    <source>
        <dbReference type="Proteomes" id="UP000585474"/>
    </source>
</evidence>
<keyword evidence="1" id="KW-0812">Transmembrane</keyword>
<keyword evidence="3" id="KW-1185">Reference proteome</keyword>
<keyword evidence="1" id="KW-0472">Membrane</keyword>
<protein>
    <recommendedName>
        <fullName evidence="4">Transmembrane protein</fullName>
    </recommendedName>
</protein>
<organism evidence="2 3">
    <name type="scientific">Actinidia rufa</name>
    <dbReference type="NCBI Taxonomy" id="165716"/>
    <lineage>
        <taxon>Eukaryota</taxon>
        <taxon>Viridiplantae</taxon>
        <taxon>Streptophyta</taxon>
        <taxon>Embryophyta</taxon>
        <taxon>Tracheophyta</taxon>
        <taxon>Spermatophyta</taxon>
        <taxon>Magnoliopsida</taxon>
        <taxon>eudicotyledons</taxon>
        <taxon>Gunneridae</taxon>
        <taxon>Pentapetalae</taxon>
        <taxon>asterids</taxon>
        <taxon>Ericales</taxon>
        <taxon>Actinidiaceae</taxon>
        <taxon>Actinidia</taxon>
    </lineage>
</organism>
<dbReference type="Proteomes" id="UP000585474">
    <property type="component" value="Unassembled WGS sequence"/>
</dbReference>
<dbReference type="AlphaFoldDB" id="A0A7J0DG21"/>
<sequence length="75" mass="8898">MGRTRGTLVRVTSRDPRRGGEMTMCPCLLYLIFLFNLGMWDDEESLELRFYEGFDVDFGYGWPPSLCRFLSCYYF</sequence>
<comment type="caution">
    <text evidence="2">The sequence shown here is derived from an EMBL/GenBank/DDBJ whole genome shotgun (WGS) entry which is preliminary data.</text>
</comment>
<keyword evidence="1" id="KW-1133">Transmembrane helix</keyword>
<name>A0A7J0DG21_9ERIC</name>
<gene>
    <name evidence="2" type="ORF">Acr_00g0034160</name>
</gene>
<evidence type="ECO:0000256" key="1">
    <source>
        <dbReference type="SAM" id="Phobius"/>
    </source>
</evidence>
<dbReference type="EMBL" id="BJWL01000212">
    <property type="protein sequence ID" value="GFS34477.1"/>
    <property type="molecule type" value="Genomic_DNA"/>
</dbReference>
<evidence type="ECO:0000313" key="2">
    <source>
        <dbReference type="EMBL" id="GFS34477.1"/>
    </source>
</evidence>
<accession>A0A7J0DG21</accession>
<proteinExistence type="predicted"/>